<evidence type="ECO:0000313" key="4">
    <source>
        <dbReference type="EMBL" id="KAI9186391.1"/>
    </source>
</evidence>
<protein>
    <submittedName>
        <fullName evidence="4">Uncharacterized protein</fullName>
    </submittedName>
</protein>
<keyword evidence="3" id="KW-0175">Coiled coil</keyword>
<reference evidence="4" key="2">
    <citation type="submission" date="2023-02" db="EMBL/GenBank/DDBJ databases">
        <authorList>
            <person name="Swenson N.G."/>
            <person name="Wegrzyn J.L."/>
            <person name="Mcevoy S.L."/>
        </authorList>
    </citation>
    <scope>NUCLEOTIDE SEQUENCE</scope>
    <source>
        <strain evidence="4">91603</strain>
        <tissue evidence="4">Leaf</tissue>
    </source>
</reference>
<dbReference type="GO" id="GO:0016747">
    <property type="term" value="F:acyltransferase activity, transferring groups other than amino-acyl groups"/>
    <property type="evidence" value="ECO:0007669"/>
    <property type="project" value="UniProtKB-ARBA"/>
</dbReference>
<evidence type="ECO:0000256" key="1">
    <source>
        <dbReference type="ARBA" id="ARBA00022679"/>
    </source>
</evidence>
<evidence type="ECO:0000313" key="5">
    <source>
        <dbReference type="Proteomes" id="UP001064489"/>
    </source>
</evidence>
<reference evidence="4" key="1">
    <citation type="journal article" date="2022" name="Plant J.">
        <title>Strategies of tolerance reflected in two North American maple genomes.</title>
        <authorList>
            <person name="McEvoy S.L."/>
            <person name="Sezen U.U."/>
            <person name="Trouern-Trend A."/>
            <person name="McMahon S.M."/>
            <person name="Schaberg P.G."/>
            <person name="Yang J."/>
            <person name="Wegrzyn J.L."/>
            <person name="Swenson N.G."/>
        </authorList>
    </citation>
    <scope>NUCLEOTIDE SEQUENCE</scope>
    <source>
        <strain evidence="4">91603</strain>
    </source>
</reference>
<dbReference type="AlphaFoldDB" id="A0AAD5NVY5"/>
<evidence type="ECO:0000256" key="2">
    <source>
        <dbReference type="ARBA" id="ARBA00023315"/>
    </source>
</evidence>
<dbReference type="PANTHER" id="PTHR31625">
    <property type="match status" value="1"/>
</dbReference>
<dbReference type="Proteomes" id="UP001064489">
    <property type="component" value="Chromosome 3"/>
</dbReference>
<comment type="caution">
    <text evidence="4">The sequence shown here is derived from an EMBL/GenBank/DDBJ whole genome shotgun (WGS) entry which is preliminary data.</text>
</comment>
<keyword evidence="5" id="KW-1185">Reference proteome</keyword>
<dbReference type="EMBL" id="JAJSOW010000100">
    <property type="protein sequence ID" value="KAI9186391.1"/>
    <property type="molecule type" value="Genomic_DNA"/>
</dbReference>
<name>A0AAD5NVY5_ACENE</name>
<proteinExistence type="predicted"/>
<sequence length="436" mass="48707">MAEITIQVDGVIRVSANSYSNSSTTESTLPLTLFDTFWLKYHPVERLFFYELTDLTHHLFDSVILPNLKRSLSLTLLHYLPLTGKIKWPPQAPKPAVFYSPKDGVSVTVARSSANFDRVSADDIHEALELRPLTPELVTSDEFADMVALQITLFPNKGFSIGISTHHAIFDGKSSTTFIKSWAHLCKSLIDEDQQSPSLPPELIPSFDRTVIKDPTGFVRGTFELTREDLQKLRNRVEEYYQVKESKNKLHLSTFVVTFANVFVCMVKARGGDRDREVIIGLTADYRTRRKPPIPSNYFGNCLVAQVSFLKAGDLMEEKGLEIAADKLSEAIKGFENKGAVEALEEIFDLHCKVKEGTQVLAIAGSNRFGVYETDFGWGRPKKVEIVSIDRSSTSFVSLAESRRGHGGVEVGLVLDKNEMDAFASFFNQGLKVKGL</sequence>
<keyword evidence="1" id="KW-0808">Transferase</keyword>
<feature type="coiled-coil region" evidence="3">
    <location>
        <begin position="223"/>
        <end position="250"/>
    </location>
</feature>
<evidence type="ECO:0000256" key="3">
    <source>
        <dbReference type="SAM" id="Coils"/>
    </source>
</evidence>
<organism evidence="4 5">
    <name type="scientific">Acer negundo</name>
    <name type="common">Box elder</name>
    <dbReference type="NCBI Taxonomy" id="4023"/>
    <lineage>
        <taxon>Eukaryota</taxon>
        <taxon>Viridiplantae</taxon>
        <taxon>Streptophyta</taxon>
        <taxon>Embryophyta</taxon>
        <taxon>Tracheophyta</taxon>
        <taxon>Spermatophyta</taxon>
        <taxon>Magnoliopsida</taxon>
        <taxon>eudicotyledons</taxon>
        <taxon>Gunneridae</taxon>
        <taxon>Pentapetalae</taxon>
        <taxon>rosids</taxon>
        <taxon>malvids</taxon>
        <taxon>Sapindales</taxon>
        <taxon>Sapindaceae</taxon>
        <taxon>Hippocastanoideae</taxon>
        <taxon>Acereae</taxon>
        <taxon>Acer</taxon>
    </lineage>
</organism>
<gene>
    <name evidence="4" type="ORF">LWI28_016788</name>
</gene>
<accession>A0AAD5NVY5</accession>
<dbReference type="Pfam" id="PF02458">
    <property type="entry name" value="Transferase"/>
    <property type="match status" value="1"/>
</dbReference>
<dbReference type="InterPro" id="IPR023213">
    <property type="entry name" value="CAT-like_dom_sf"/>
</dbReference>
<keyword evidence="2" id="KW-0012">Acyltransferase</keyword>
<dbReference type="InterPro" id="IPR051504">
    <property type="entry name" value="Plant_metabolite_acyltrans"/>
</dbReference>
<dbReference type="Gene3D" id="3.30.559.10">
    <property type="entry name" value="Chloramphenicol acetyltransferase-like domain"/>
    <property type="match status" value="2"/>
</dbReference>